<keyword evidence="3" id="KW-1185">Reference proteome</keyword>
<dbReference type="EMBL" id="JADGKB010000128">
    <property type="protein sequence ID" value="KAJ3252836.1"/>
    <property type="molecule type" value="Genomic_DNA"/>
</dbReference>
<protein>
    <submittedName>
        <fullName evidence="2">Multifunctional procollagen lysine hydroxylase and glycosyltransferase LH3</fullName>
    </submittedName>
</protein>
<dbReference type="Pfam" id="PF25342">
    <property type="entry name" value="GT_PLOD"/>
    <property type="match status" value="1"/>
</dbReference>
<comment type="caution">
    <text evidence="2">The sequence shown here is derived from an EMBL/GenBank/DDBJ whole genome shotgun (WGS) entry which is preliminary data.</text>
</comment>
<sequence>MELLSADTEYLTNGFIKKKLSNCRTAFFEPKRDFYVKRCSKFITENAVAIHSEIKKSLKSGELEWISFITSCVENTNIFAKSLEQNGIKLTVLGLGTVWKQHWGSRLRMLHNYLLHVDPEKIIVWSDADDVLLAPGFDEKEIVARYRILVEKHNGPKIFYSAETACYPEGHLAGKNPESPYNQHIRFLNAGTMVSTAGVLVEYLKYIYGGDCFDDQYLAVHAFLEPLYYWETDKLHVGTASQAKKEKKLLVGLDYDNDLFIAAYGLHDQIVLSEKGLQFDGKMIPIVHQNGDKRTVHTFDEAAKLWIH</sequence>
<proteinExistence type="predicted"/>
<evidence type="ECO:0000259" key="1">
    <source>
        <dbReference type="Pfam" id="PF25342"/>
    </source>
</evidence>
<name>A0AAD5UEX6_9FUNG</name>
<dbReference type="Proteomes" id="UP001210925">
    <property type="component" value="Unassembled WGS sequence"/>
</dbReference>
<organism evidence="2 3">
    <name type="scientific">Boothiomyces macroporosus</name>
    <dbReference type="NCBI Taxonomy" id="261099"/>
    <lineage>
        <taxon>Eukaryota</taxon>
        <taxon>Fungi</taxon>
        <taxon>Fungi incertae sedis</taxon>
        <taxon>Chytridiomycota</taxon>
        <taxon>Chytridiomycota incertae sedis</taxon>
        <taxon>Chytridiomycetes</taxon>
        <taxon>Rhizophydiales</taxon>
        <taxon>Terramycetaceae</taxon>
        <taxon>Boothiomyces</taxon>
    </lineage>
</organism>
<evidence type="ECO:0000313" key="2">
    <source>
        <dbReference type="EMBL" id="KAJ3252836.1"/>
    </source>
</evidence>
<feature type="domain" description="PLOD1-3-like GT" evidence="1">
    <location>
        <begin position="66"/>
        <end position="226"/>
    </location>
</feature>
<dbReference type="AlphaFoldDB" id="A0AAD5UEX6"/>
<evidence type="ECO:0000313" key="3">
    <source>
        <dbReference type="Proteomes" id="UP001210925"/>
    </source>
</evidence>
<accession>A0AAD5UEX6</accession>
<reference evidence="2" key="1">
    <citation type="submission" date="2020-05" db="EMBL/GenBank/DDBJ databases">
        <title>Phylogenomic resolution of chytrid fungi.</title>
        <authorList>
            <person name="Stajich J.E."/>
            <person name="Amses K."/>
            <person name="Simmons R."/>
            <person name="Seto K."/>
            <person name="Myers J."/>
            <person name="Bonds A."/>
            <person name="Quandt C.A."/>
            <person name="Barry K."/>
            <person name="Liu P."/>
            <person name="Grigoriev I."/>
            <person name="Longcore J.E."/>
            <person name="James T.Y."/>
        </authorList>
    </citation>
    <scope>NUCLEOTIDE SEQUENCE</scope>
    <source>
        <strain evidence="2">PLAUS21</strain>
    </source>
</reference>
<gene>
    <name evidence="2" type="primary">PLOD3</name>
    <name evidence="2" type="ORF">HK103_001130</name>
</gene>
<dbReference type="CDD" id="cd22997">
    <property type="entry name" value="GT_LH"/>
    <property type="match status" value="1"/>
</dbReference>
<dbReference type="InterPro" id="IPR057589">
    <property type="entry name" value="GT_PLOD"/>
</dbReference>